<evidence type="ECO:0000256" key="1">
    <source>
        <dbReference type="SAM" id="MobiDB-lite"/>
    </source>
</evidence>
<evidence type="ECO:0000313" key="3">
    <source>
        <dbReference type="Proteomes" id="UP001187682"/>
    </source>
</evidence>
<feature type="compositionally biased region" description="Polar residues" evidence="1">
    <location>
        <begin position="629"/>
        <end position="640"/>
    </location>
</feature>
<organism evidence="2 3">
    <name type="scientific">Cephalotrichum gorgonifer</name>
    <dbReference type="NCBI Taxonomy" id="2041049"/>
    <lineage>
        <taxon>Eukaryota</taxon>
        <taxon>Fungi</taxon>
        <taxon>Dikarya</taxon>
        <taxon>Ascomycota</taxon>
        <taxon>Pezizomycotina</taxon>
        <taxon>Sordariomycetes</taxon>
        <taxon>Hypocreomycetidae</taxon>
        <taxon>Microascales</taxon>
        <taxon>Microascaceae</taxon>
        <taxon>Cephalotrichum</taxon>
    </lineage>
</organism>
<feature type="compositionally biased region" description="Polar residues" evidence="1">
    <location>
        <begin position="1"/>
        <end position="18"/>
    </location>
</feature>
<protein>
    <recommendedName>
        <fullName evidence="4">Carboxylesterase family protein</fullName>
    </recommendedName>
</protein>
<feature type="compositionally biased region" description="Basic and acidic residues" evidence="1">
    <location>
        <begin position="544"/>
        <end position="565"/>
    </location>
</feature>
<feature type="region of interest" description="Disordered" evidence="1">
    <location>
        <begin position="30"/>
        <end position="49"/>
    </location>
</feature>
<gene>
    <name evidence="2" type="ORF">DNG_06605</name>
</gene>
<reference evidence="2" key="1">
    <citation type="submission" date="2018-03" db="EMBL/GenBank/DDBJ databases">
        <authorList>
            <person name="Guldener U."/>
        </authorList>
    </citation>
    <scope>NUCLEOTIDE SEQUENCE</scope>
</reference>
<keyword evidence="3" id="KW-1185">Reference proteome</keyword>
<proteinExistence type="predicted"/>
<name>A0AAE8N0N4_9PEZI</name>
<feature type="compositionally biased region" description="Low complexity" evidence="1">
    <location>
        <begin position="641"/>
        <end position="661"/>
    </location>
</feature>
<evidence type="ECO:0008006" key="4">
    <source>
        <dbReference type="Google" id="ProtNLM"/>
    </source>
</evidence>
<dbReference type="AlphaFoldDB" id="A0AAE8N0N4"/>
<feature type="compositionally biased region" description="Polar residues" evidence="1">
    <location>
        <begin position="579"/>
        <end position="593"/>
    </location>
</feature>
<sequence length="733" mass="79328">MASIVTTALPSQATNPPSFNILDDRRIGLRSSFDDSDGDSSPTTTPDRNPACIAHIRALQETCINVTHNAKSGPGCVLFPQSPEPTNTCSTSLTVNLEKLRISELGDDDEDTPRLPVLSKKLPTRPVIGSTTFQPPVKESQLPSPSLGGAVLEVAGGDVVPCTNESLEPIIEGAPLEARNTNEISAAFEDHPLMRLPSNFANIEVQAAKTQAGQYELRLTYPASADRTLRPDENDYPSLTGETKIVYGCNFVRRNAISKAALRKGCHITDTVVLIASPQGDESVLQEDPKVQVDEMNTVVIEAGDQLAPATPMKDKDLAGAPEPKPSSAAFDGWAKSPTPSPNPKMIQIEDSVEALDKLEEELEAVNAVTHFGRVPSPEHNESARTPAAKGQHLGGDAGSVRRSRASMYSATVRVKTSEPMRTAARRSRSMSIDTDDRKESASTNGSVAGRSDTPARKPVARPSSLAPPKPLTKSSKARTVPTFELPGEAVARRLKEQKEARLSAQTDGEKTKTPQTLRTSFPRRTKSTRVLPTPTFELPGEAISRRKREERDAKVRAEEEEMRKRREFKARPIKASLGQPSTVPRETITSLGRLSKASEESSVTTVKGTTVKRPSLAPTSSTLSASPQSRGRATTASSQVSRATSISTTSSVSKRSTISAEDAAQQKIRGKDIFERDTKVGSLRDKERSEREMVAKMAREQAAERSRLASREWAEKQRRRARLSTAGAPAAE</sequence>
<dbReference type="EMBL" id="ONZQ02000009">
    <property type="protein sequence ID" value="SPO03922.1"/>
    <property type="molecule type" value="Genomic_DNA"/>
</dbReference>
<feature type="compositionally biased region" description="Basic and acidic residues" evidence="1">
    <location>
        <begin position="491"/>
        <end position="513"/>
    </location>
</feature>
<evidence type="ECO:0000313" key="2">
    <source>
        <dbReference type="EMBL" id="SPO03922.1"/>
    </source>
</evidence>
<feature type="region of interest" description="Disordered" evidence="1">
    <location>
        <begin position="372"/>
        <end position="733"/>
    </location>
</feature>
<feature type="region of interest" description="Disordered" evidence="1">
    <location>
        <begin position="308"/>
        <end position="345"/>
    </location>
</feature>
<feature type="compositionally biased region" description="Basic and acidic residues" evidence="1">
    <location>
        <begin position="670"/>
        <end position="717"/>
    </location>
</feature>
<dbReference type="Proteomes" id="UP001187682">
    <property type="component" value="Unassembled WGS sequence"/>
</dbReference>
<comment type="caution">
    <text evidence="2">The sequence shown here is derived from an EMBL/GenBank/DDBJ whole genome shotgun (WGS) entry which is preliminary data.</text>
</comment>
<accession>A0AAE8N0N4</accession>
<feature type="compositionally biased region" description="Low complexity" evidence="1">
    <location>
        <begin position="601"/>
        <end position="628"/>
    </location>
</feature>
<feature type="region of interest" description="Disordered" evidence="1">
    <location>
        <begin position="1"/>
        <end position="22"/>
    </location>
</feature>